<feature type="transmembrane region" description="Helical" evidence="5">
    <location>
        <begin position="28"/>
        <end position="51"/>
    </location>
</feature>
<evidence type="ECO:0000256" key="5">
    <source>
        <dbReference type="SAM" id="Phobius"/>
    </source>
</evidence>
<organism evidence="6 7">
    <name type="scientific">Sclerotinia trifoliorum</name>
    <dbReference type="NCBI Taxonomy" id="28548"/>
    <lineage>
        <taxon>Eukaryota</taxon>
        <taxon>Fungi</taxon>
        <taxon>Dikarya</taxon>
        <taxon>Ascomycota</taxon>
        <taxon>Pezizomycotina</taxon>
        <taxon>Leotiomycetes</taxon>
        <taxon>Helotiales</taxon>
        <taxon>Sclerotiniaceae</taxon>
        <taxon>Sclerotinia</taxon>
    </lineage>
</organism>
<name>A0A8H2ZN75_9HELO</name>
<dbReference type="Proteomes" id="UP000624404">
    <property type="component" value="Unassembled WGS sequence"/>
</dbReference>
<reference evidence="6" key="1">
    <citation type="submission" date="2020-10" db="EMBL/GenBank/DDBJ databases">
        <authorList>
            <person name="Kusch S."/>
        </authorList>
    </citation>
    <scope>NUCLEOTIDE SEQUENCE</scope>
    <source>
        <strain evidence="6">SwB9</strain>
    </source>
</reference>
<gene>
    <name evidence="6" type="ORF">SCLTRI_LOCUS474</name>
</gene>
<evidence type="ECO:0000313" key="7">
    <source>
        <dbReference type="Proteomes" id="UP000624404"/>
    </source>
</evidence>
<evidence type="ECO:0000256" key="2">
    <source>
        <dbReference type="ARBA" id="ARBA00022692"/>
    </source>
</evidence>
<comment type="caution">
    <text evidence="6">The sequence shown here is derived from an EMBL/GenBank/DDBJ whole genome shotgun (WGS) entry which is preliminary data.</text>
</comment>
<dbReference type="PANTHER" id="PTHR31465:SF8">
    <property type="entry name" value="DOMAIN PROTEIN, PUTATIVE (AFU_ORTHOLOGUE AFUA_6G14140)-RELATED"/>
    <property type="match status" value="1"/>
</dbReference>
<evidence type="ECO:0000256" key="1">
    <source>
        <dbReference type="ARBA" id="ARBA00004141"/>
    </source>
</evidence>
<accession>A0A8H2ZN75</accession>
<sequence>MVASVYITLQYIVQAFGSEKSRIPARSYTWVFTSFDILSLLLQVIGGGIAASAGDNHSTRDLGTNPMIAGIVWQVFTLIVFAALVLDYIIRTRRSWDRVPEDKRIMAVRRPFKLFCVGVTVPFITIFARCVYRIAEMVGSWANPIMREKLDLLLWTVL</sequence>
<keyword evidence="7" id="KW-1185">Reference proteome</keyword>
<dbReference type="AlphaFoldDB" id="A0A8H2ZN75"/>
<dbReference type="OrthoDB" id="4521223at2759"/>
<evidence type="ECO:0000256" key="4">
    <source>
        <dbReference type="ARBA" id="ARBA00023136"/>
    </source>
</evidence>
<proteinExistence type="predicted"/>
<evidence type="ECO:0000313" key="6">
    <source>
        <dbReference type="EMBL" id="CAD6439833.1"/>
    </source>
</evidence>
<dbReference type="GO" id="GO:0000324">
    <property type="term" value="C:fungal-type vacuole"/>
    <property type="evidence" value="ECO:0007669"/>
    <property type="project" value="TreeGrafter"/>
</dbReference>
<dbReference type="GO" id="GO:0005886">
    <property type="term" value="C:plasma membrane"/>
    <property type="evidence" value="ECO:0007669"/>
    <property type="project" value="TreeGrafter"/>
</dbReference>
<dbReference type="InterPro" id="IPR007568">
    <property type="entry name" value="RTA1"/>
</dbReference>
<dbReference type="EMBL" id="CAJHIA010000002">
    <property type="protein sequence ID" value="CAD6439833.1"/>
    <property type="molecule type" value="Genomic_DNA"/>
</dbReference>
<dbReference type="Pfam" id="PF04479">
    <property type="entry name" value="RTA1"/>
    <property type="match status" value="1"/>
</dbReference>
<feature type="transmembrane region" description="Helical" evidence="5">
    <location>
        <begin position="111"/>
        <end position="135"/>
    </location>
</feature>
<dbReference type="PANTHER" id="PTHR31465">
    <property type="entry name" value="PROTEIN RTA1-RELATED"/>
    <property type="match status" value="1"/>
</dbReference>
<comment type="subcellular location">
    <subcellularLocation>
        <location evidence="1">Membrane</location>
        <topology evidence="1">Multi-pass membrane protein</topology>
    </subcellularLocation>
</comment>
<keyword evidence="3 5" id="KW-1133">Transmembrane helix</keyword>
<feature type="transmembrane region" description="Helical" evidence="5">
    <location>
        <begin position="71"/>
        <end position="90"/>
    </location>
</feature>
<keyword evidence="4 5" id="KW-0472">Membrane</keyword>
<protein>
    <submittedName>
        <fullName evidence="6">Be581865-7688-4b94-9ad9-d4fbc19cf3a3</fullName>
    </submittedName>
</protein>
<evidence type="ECO:0000256" key="3">
    <source>
        <dbReference type="ARBA" id="ARBA00022989"/>
    </source>
</evidence>
<keyword evidence="2 5" id="KW-0812">Transmembrane</keyword>